<comment type="similarity">
    <text evidence="1 7">Belongs to the universal ribosomal protein uL18 family.</text>
</comment>
<dbReference type="Gene3D" id="3.30.420.100">
    <property type="match status" value="1"/>
</dbReference>
<keyword evidence="5 7" id="KW-0687">Ribonucleoprotein</keyword>
<evidence type="ECO:0000313" key="8">
    <source>
        <dbReference type="EMBL" id="QGY42822.1"/>
    </source>
</evidence>
<dbReference type="Proteomes" id="UP000428260">
    <property type="component" value="Chromosome"/>
</dbReference>
<dbReference type="HAMAP" id="MF_01337_B">
    <property type="entry name" value="Ribosomal_uL18_B"/>
    <property type="match status" value="1"/>
</dbReference>
<dbReference type="GO" id="GO:0006412">
    <property type="term" value="P:translation"/>
    <property type="evidence" value="ECO:0007669"/>
    <property type="project" value="UniProtKB-UniRule"/>
</dbReference>
<sequence length="118" mass="12979">MALTKVERRTRIKNRVRKIVSGTADRPRLSIFRSNKQIYAQLVDDIQGTTLLAVSSKLKDIESSEGTKSDKAAMVGKKVAEKALAAGITEIVFDRGGYLYHGRVKQLADAAREGGLKF</sequence>
<dbReference type="AlphaFoldDB" id="A0A6I6JRN8"/>
<evidence type="ECO:0000256" key="1">
    <source>
        <dbReference type="ARBA" id="ARBA00007116"/>
    </source>
</evidence>
<protein>
    <recommendedName>
        <fullName evidence="6 7">Large ribosomal subunit protein uL18</fullName>
    </recommendedName>
</protein>
<organism evidence="8 9">
    <name type="scientific">Maribellus comscasis</name>
    <dbReference type="NCBI Taxonomy" id="2681766"/>
    <lineage>
        <taxon>Bacteria</taxon>
        <taxon>Pseudomonadati</taxon>
        <taxon>Bacteroidota</taxon>
        <taxon>Bacteroidia</taxon>
        <taxon>Marinilabiliales</taxon>
        <taxon>Prolixibacteraceae</taxon>
        <taxon>Maribellus</taxon>
    </lineage>
</organism>
<evidence type="ECO:0000256" key="6">
    <source>
        <dbReference type="ARBA" id="ARBA00035197"/>
    </source>
</evidence>
<dbReference type="PANTHER" id="PTHR12899:SF3">
    <property type="entry name" value="LARGE RIBOSOMAL SUBUNIT PROTEIN UL18M"/>
    <property type="match status" value="1"/>
</dbReference>
<dbReference type="PANTHER" id="PTHR12899">
    <property type="entry name" value="39S RIBOSOMAL PROTEIN L18, MITOCHONDRIAL"/>
    <property type="match status" value="1"/>
</dbReference>
<comment type="subunit">
    <text evidence="7">Part of the 50S ribosomal subunit; part of the 5S rRNA/L5/L18/L25 subcomplex. Contacts the 5S and 23S rRNAs.</text>
</comment>
<dbReference type="EMBL" id="CP046401">
    <property type="protein sequence ID" value="QGY42822.1"/>
    <property type="molecule type" value="Genomic_DNA"/>
</dbReference>
<comment type="function">
    <text evidence="7">This is one of the proteins that bind and probably mediate the attachment of the 5S RNA into the large ribosomal subunit, where it forms part of the central protuberance.</text>
</comment>
<dbReference type="NCBIfam" id="TIGR00060">
    <property type="entry name" value="L18_bact"/>
    <property type="match status" value="1"/>
</dbReference>
<dbReference type="SUPFAM" id="SSF53137">
    <property type="entry name" value="Translational machinery components"/>
    <property type="match status" value="1"/>
</dbReference>
<accession>A0A6I6JRN8</accession>
<dbReference type="CDD" id="cd00432">
    <property type="entry name" value="Ribosomal_L18_L5e"/>
    <property type="match status" value="1"/>
</dbReference>
<reference evidence="8 9" key="1">
    <citation type="submission" date="2019-11" db="EMBL/GenBank/DDBJ databases">
        <authorList>
            <person name="Zheng R.K."/>
            <person name="Sun C.M."/>
        </authorList>
    </citation>
    <scope>NUCLEOTIDE SEQUENCE [LARGE SCALE GENOMIC DNA]</scope>
    <source>
        <strain evidence="8 9">WC007</strain>
    </source>
</reference>
<evidence type="ECO:0000313" key="9">
    <source>
        <dbReference type="Proteomes" id="UP000428260"/>
    </source>
</evidence>
<evidence type="ECO:0000256" key="7">
    <source>
        <dbReference type="HAMAP-Rule" id="MF_01337"/>
    </source>
</evidence>
<dbReference type="InterPro" id="IPR004389">
    <property type="entry name" value="Ribosomal_uL18_bac-type"/>
</dbReference>
<dbReference type="GO" id="GO:0003735">
    <property type="term" value="F:structural constituent of ribosome"/>
    <property type="evidence" value="ECO:0007669"/>
    <property type="project" value="InterPro"/>
</dbReference>
<keyword evidence="4 7" id="KW-0689">Ribosomal protein</keyword>
<dbReference type="GO" id="GO:0022625">
    <property type="term" value="C:cytosolic large ribosomal subunit"/>
    <property type="evidence" value="ECO:0007669"/>
    <property type="project" value="TreeGrafter"/>
</dbReference>
<keyword evidence="9" id="KW-1185">Reference proteome</keyword>
<evidence type="ECO:0000256" key="2">
    <source>
        <dbReference type="ARBA" id="ARBA00022730"/>
    </source>
</evidence>
<proteinExistence type="inferred from homology"/>
<name>A0A6I6JRN8_9BACT</name>
<dbReference type="FunFam" id="3.30.420.100:FF:000003">
    <property type="entry name" value="50S ribosomal protein L18"/>
    <property type="match status" value="1"/>
</dbReference>
<keyword evidence="3 7" id="KW-0694">RNA-binding</keyword>
<dbReference type="InterPro" id="IPR005484">
    <property type="entry name" value="Ribosomal_uL18_bac/plant/anim"/>
</dbReference>
<dbReference type="RefSeq" id="WP_158863340.1">
    <property type="nucleotide sequence ID" value="NZ_CP046401.1"/>
</dbReference>
<evidence type="ECO:0000256" key="5">
    <source>
        <dbReference type="ARBA" id="ARBA00023274"/>
    </source>
</evidence>
<evidence type="ECO:0000256" key="3">
    <source>
        <dbReference type="ARBA" id="ARBA00022884"/>
    </source>
</evidence>
<evidence type="ECO:0000256" key="4">
    <source>
        <dbReference type="ARBA" id="ARBA00022980"/>
    </source>
</evidence>
<dbReference type="GO" id="GO:0008097">
    <property type="term" value="F:5S rRNA binding"/>
    <property type="evidence" value="ECO:0007669"/>
    <property type="project" value="TreeGrafter"/>
</dbReference>
<dbReference type="KEGG" id="mcos:GM418_03885"/>
<dbReference type="InterPro" id="IPR057268">
    <property type="entry name" value="Ribosomal_L18"/>
</dbReference>
<dbReference type="Pfam" id="PF00861">
    <property type="entry name" value="Ribosomal_L18p"/>
    <property type="match status" value="1"/>
</dbReference>
<keyword evidence="2 7" id="KW-0699">rRNA-binding</keyword>
<gene>
    <name evidence="7 8" type="primary">rplR</name>
    <name evidence="8" type="ORF">GM418_03885</name>
</gene>